<keyword evidence="2" id="KW-1185">Reference proteome</keyword>
<sequence>MPTPSGILTNLINLLPTGTFLTFQTLAPLFTNNGNCGFVEKIMTGLLVLTFSVICFTARFTDSITTQAGHVYYGLATARGLYNPQFLTANLPYTQGPFYTGPPGTTQFFLSRFDFLNGFLTVICFCTLALLTPPVTDCFYPGIPRLVTKTVPILVSLLVSLYFAFAPPARRGIGFAISNLKTHVLIIEEPSASSTIKLTKSSFNALLLQDDANATRGKEEA</sequence>
<name>A0ACC2C1U9_DIPCM</name>
<dbReference type="Proteomes" id="UP001162992">
    <property type="component" value="Chromosome 12"/>
</dbReference>
<reference evidence="2" key="1">
    <citation type="journal article" date="2024" name="Proc. Natl. Acad. Sci. U.S.A.">
        <title>Extraordinary preservation of gene collinearity over three hundred million years revealed in homosporous lycophytes.</title>
        <authorList>
            <person name="Li C."/>
            <person name="Wickell D."/>
            <person name="Kuo L.Y."/>
            <person name="Chen X."/>
            <person name="Nie B."/>
            <person name="Liao X."/>
            <person name="Peng D."/>
            <person name="Ji J."/>
            <person name="Jenkins J."/>
            <person name="Williams M."/>
            <person name="Shu S."/>
            <person name="Plott C."/>
            <person name="Barry K."/>
            <person name="Rajasekar S."/>
            <person name="Grimwood J."/>
            <person name="Han X."/>
            <person name="Sun S."/>
            <person name="Hou Z."/>
            <person name="He W."/>
            <person name="Dai G."/>
            <person name="Sun C."/>
            <person name="Schmutz J."/>
            <person name="Leebens-Mack J.H."/>
            <person name="Li F.W."/>
            <person name="Wang L."/>
        </authorList>
    </citation>
    <scope>NUCLEOTIDE SEQUENCE [LARGE SCALE GENOMIC DNA]</scope>
    <source>
        <strain evidence="2">cv. PW_Plant_1</strain>
    </source>
</reference>
<proteinExistence type="predicted"/>
<dbReference type="EMBL" id="CM055103">
    <property type="protein sequence ID" value="KAJ7535998.1"/>
    <property type="molecule type" value="Genomic_DNA"/>
</dbReference>
<gene>
    <name evidence="1" type="ORF">O6H91_12G053100</name>
</gene>
<protein>
    <submittedName>
        <fullName evidence="1">Uncharacterized protein</fullName>
    </submittedName>
</protein>
<comment type="caution">
    <text evidence="1">The sequence shown here is derived from an EMBL/GenBank/DDBJ whole genome shotgun (WGS) entry which is preliminary data.</text>
</comment>
<organism evidence="1 2">
    <name type="scientific">Diphasiastrum complanatum</name>
    <name type="common">Issler's clubmoss</name>
    <name type="synonym">Lycopodium complanatum</name>
    <dbReference type="NCBI Taxonomy" id="34168"/>
    <lineage>
        <taxon>Eukaryota</taxon>
        <taxon>Viridiplantae</taxon>
        <taxon>Streptophyta</taxon>
        <taxon>Embryophyta</taxon>
        <taxon>Tracheophyta</taxon>
        <taxon>Lycopodiopsida</taxon>
        <taxon>Lycopodiales</taxon>
        <taxon>Lycopodiaceae</taxon>
        <taxon>Lycopodioideae</taxon>
        <taxon>Diphasiastrum</taxon>
    </lineage>
</organism>
<evidence type="ECO:0000313" key="1">
    <source>
        <dbReference type="EMBL" id="KAJ7535998.1"/>
    </source>
</evidence>
<accession>A0ACC2C1U9</accession>
<evidence type="ECO:0000313" key="2">
    <source>
        <dbReference type="Proteomes" id="UP001162992"/>
    </source>
</evidence>